<dbReference type="RefSeq" id="WP_102455147.1">
    <property type="nucleotide sequence ID" value="NZ_JABBXC010000035.1"/>
</dbReference>
<proteinExistence type="predicted"/>
<dbReference type="InterPro" id="IPR007345">
    <property type="entry name" value="Polysacch_pyruvyl_Trfase"/>
</dbReference>
<dbReference type="Pfam" id="PF04230">
    <property type="entry name" value="PS_pyruv_trans"/>
    <property type="match status" value="1"/>
</dbReference>
<name>A0ABX1UAD0_9VIBR</name>
<dbReference type="Proteomes" id="UP000590068">
    <property type="component" value="Unassembled WGS sequence"/>
</dbReference>
<organism evidence="2 3">
    <name type="scientific">Vibrio breoganii</name>
    <dbReference type="NCBI Taxonomy" id="553239"/>
    <lineage>
        <taxon>Bacteria</taxon>
        <taxon>Pseudomonadati</taxon>
        <taxon>Pseudomonadota</taxon>
        <taxon>Gammaproteobacteria</taxon>
        <taxon>Vibrionales</taxon>
        <taxon>Vibrionaceae</taxon>
        <taxon>Vibrio</taxon>
    </lineage>
</organism>
<dbReference type="EMBL" id="JABCJR010000038">
    <property type="protein sequence ID" value="NMR71457.1"/>
    <property type="molecule type" value="Genomic_DNA"/>
</dbReference>
<sequence>MLYKIKELATSLLLRRNKKIVFAHYYTKKKNVGDLLHLTILREYKNLGVRKPPLLRYFKHYLIVGSILEHMNENSIVLGSGVNDINKIDNIKKLGDIRALRGHKTKSLIEDKFSIELDIPLGDFGLLLPRVYQPKEPIKKKYKFGLVLHYVDVNHKIKSNVEKMGGRIISVENDPEKFVDQILSCENILSSSMHGVILSDAYSIPNKRIILSGNIVGADFKFEDYYSTTVNSNQSGIDLSDHYSIGDINSAIGKCVVNSYRYDLDLLEKEIMKI</sequence>
<reference evidence="2 3" key="1">
    <citation type="submission" date="2020-04" db="EMBL/GenBank/DDBJ databases">
        <title>WGS-Seq of Vibrio isolated by the O'Toole Lab.</title>
        <authorList>
            <person name="Mckone K.P."/>
            <person name="Whitaker R."/>
            <person name="Sevigney J.L."/>
            <person name="Herring J.B."/>
            <person name="O'Toole G."/>
        </authorList>
    </citation>
    <scope>NUCLEOTIDE SEQUENCE [LARGE SCALE GENOMIC DNA]</scope>
    <source>
        <strain evidence="2 3">BS_02</strain>
    </source>
</reference>
<accession>A0ABX1UAD0</accession>
<feature type="domain" description="Polysaccharide pyruvyl transferase" evidence="1">
    <location>
        <begin position="53"/>
        <end position="205"/>
    </location>
</feature>
<gene>
    <name evidence="2" type="ORF">HJ568_16040</name>
</gene>
<keyword evidence="3" id="KW-1185">Reference proteome</keyword>
<protein>
    <recommendedName>
        <fullName evidence="1">Polysaccharide pyruvyl transferase domain-containing protein</fullName>
    </recommendedName>
</protein>
<evidence type="ECO:0000259" key="1">
    <source>
        <dbReference type="Pfam" id="PF04230"/>
    </source>
</evidence>
<evidence type="ECO:0000313" key="2">
    <source>
        <dbReference type="EMBL" id="NMR71457.1"/>
    </source>
</evidence>
<comment type="caution">
    <text evidence="2">The sequence shown here is derived from an EMBL/GenBank/DDBJ whole genome shotgun (WGS) entry which is preliminary data.</text>
</comment>
<evidence type="ECO:0000313" key="3">
    <source>
        <dbReference type="Proteomes" id="UP000590068"/>
    </source>
</evidence>